<evidence type="ECO:0000313" key="2">
    <source>
        <dbReference type="EMBL" id="KKO02899.1"/>
    </source>
</evidence>
<dbReference type="AlphaFoldDB" id="A0A0F9YEM6"/>
<keyword evidence="1" id="KW-0472">Membrane</keyword>
<sequence>MEFFLSPNPTIILVLKIVFGSISLFLIISIIYFIVKSNYLITVYLRDVTEVLSYKPYGTRKIVKQWNKIKSRLDLSSEAEHKLAVIEADNLLNETLERMGYDGDTVGEKLKQITSIRLPNIDQILEAHKIRNNIVYDPDYQLSLDQGQRALEIYEKTLQELQVL</sequence>
<accession>A0A0F9YEM6</accession>
<keyword evidence="1" id="KW-0812">Transmembrane</keyword>
<gene>
    <name evidence="2" type="ORF">LCGC14_0103530</name>
</gene>
<comment type="caution">
    <text evidence="2">The sequence shown here is derived from an EMBL/GenBank/DDBJ whole genome shotgun (WGS) entry which is preliminary data.</text>
</comment>
<proteinExistence type="predicted"/>
<reference evidence="2" key="1">
    <citation type="journal article" date="2015" name="Nature">
        <title>Complex archaea that bridge the gap between prokaryotes and eukaryotes.</title>
        <authorList>
            <person name="Spang A."/>
            <person name="Saw J.H."/>
            <person name="Jorgensen S.L."/>
            <person name="Zaremba-Niedzwiedzka K."/>
            <person name="Martijn J."/>
            <person name="Lind A.E."/>
            <person name="van Eijk R."/>
            <person name="Schleper C."/>
            <person name="Guy L."/>
            <person name="Ettema T.J."/>
        </authorList>
    </citation>
    <scope>NUCLEOTIDE SEQUENCE</scope>
</reference>
<feature type="transmembrane region" description="Helical" evidence="1">
    <location>
        <begin position="12"/>
        <end position="35"/>
    </location>
</feature>
<name>A0A0F9YEM6_9ZZZZ</name>
<organism evidence="2">
    <name type="scientific">marine sediment metagenome</name>
    <dbReference type="NCBI Taxonomy" id="412755"/>
    <lineage>
        <taxon>unclassified sequences</taxon>
        <taxon>metagenomes</taxon>
        <taxon>ecological metagenomes</taxon>
    </lineage>
</organism>
<dbReference type="EMBL" id="LAZR01000029">
    <property type="protein sequence ID" value="KKO02899.1"/>
    <property type="molecule type" value="Genomic_DNA"/>
</dbReference>
<keyword evidence="1" id="KW-1133">Transmembrane helix</keyword>
<evidence type="ECO:0000256" key="1">
    <source>
        <dbReference type="SAM" id="Phobius"/>
    </source>
</evidence>
<protein>
    <recommendedName>
        <fullName evidence="3">DUF4145 domain-containing protein</fullName>
    </recommendedName>
</protein>
<evidence type="ECO:0008006" key="3">
    <source>
        <dbReference type="Google" id="ProtNLM"/>
    </source>
</evidence>